<keyword evidence="2" id="KW-1133">Transmembrane helix</keyword>
<keyword evidence="4" id="KW-1185">Reference proteome</keyword>
<feature type="transmembrane region" description="Helical" evidence="2">
    <location>
        <begin position="20"/>
        <end position="43"/>
    </location>
</feature>
<proteinExistence type="predicted"/>
<feature type="transmembrane region" description="Helical" evidence="2">
    <location>
        <begin position="88"/>
        <end position="106"/>
    </location>
</feature>
<comment type="caution">
    <text evidence="3">The sequence shown here is derived from an EMBL/GenBank/DDBJ whole genome shotgun (WGS) entry which is preliminary data.</text>
</comment>
<accession>A0A918BEK6</accession>
<dbReference type="Proteomes" id="UP000620156">
    <property type="component" value="Unassembled WGS sequence"/>
</dbReference>
<feature type="compositionally biased region" description="Pro residues" evidence="1">
    <location>
        <begin position="138"/>
        <end position="165"/>
    </location>
</feature>
<sequence length="204" mass="22226">MHGPGYAPPPPPRPSRGGLITLRVLFVTMAVLSCGFLAWVCMLRLAVVTRGRRDWIAFTVSVAHIVLVVLILGTDPGVEEFTTWRGDVGMSLLLAGVPANVAYYLYAEIRHFGGTASAAYAHPHLGTTAVGRQGYGYPAPPPPPPQPQPQPYMPAQPTRQPPVPSSPRTEPQAHPQRPAPARIDQVRAELDELSDYLRRQEGDR</sequence>
<feature type="region of interest" description="Disordered" evidence="1">
    <location>
        <begin position="131"/>
        <end position="183"/>
    </location>
</feature>
<keyword evidence="2" id="KW-0472">Membrane</keyword>
<gene>
    <name evidence="3" type="ORF">GCM10010145_36720</name>
</gene>
<evidence type="ECO:0000313" key="4">
    <source>
        <dbReference type="Proteomes" id="UP000620156"/>
    </source>
</evidence>
<reference evidence="3" key="1">
    <citation type="journal article" date="2014" name="Int. J. Syst. Evol. Microbiol.">
        <title>Complete genome sequence of Corynebacterium casei LMG S-19264T (=DSM 44701T), isolated from a smear-ripened cheese.</title>
        <authorList>
            <consortium name="US DOE Joint Genome Institute (JGI-PGF)"/>
            <person name="Walter F."/>
            <person name="Albersmeier A."/>
            <person name="Kalinowski J."/>
            <person name="Ruckert C."/>
        </authorList>
    </citation>
    <scope>NUCLEOTIDE SEQUENCE</scope>
    <source>
        <strain evidence="3">JCM 3131</strain>
    </source>
</reference>
<dbReference type="RefSeq" id="WP_189217912.1">
    <property type="nucleotide sequence ID" value="NZ_BMQK01000007.1"/>
</dbReference>
<keyword evidence="2" id="KW-0812">Transmembrane</keyword>
<dbReference type="EMBL" id="BMQK01000007">
    <property type="protein sequence ID" value="GGQ63504.1"/>
    <property type="molecule type" value="Genomic_DNA"/>
</dbReference>
<feature type="compositionally biased region" description="Low complexity" evidence="1">
    <location>
        <begin position="172"/>
        <end position="182"/>
    </location>
</feature>
<organism evidence="3 4">
    <name type="scientific">Streptomyces ruber</name>
    <dbReference type="NCBI Taxonomy" id="83378"/>
    <lineage>
        <taxon>Bacteria</taxon>
        <taxon>Bacillati</taxon>
        <taxon>Actinomycetota</taxon>
        <taxon>Actinomycetes</taxon>
        <taxon>Kitasatosporales</taxon>
        <taxon>Streptomycetaceae</taxon>
        <taxon>Streptomyces</taxon>
    </lineage>
</organism>
<protein>
    <recommendedName>
        <fullName evidence="5">Integral membrane protein</fullName>
    </recommendedName>
</protein>
<evidence type="ECO:0008006" key="5">
    <source>
        <dbReference type="Google" id="ProtNLM"/>
    </source>
</evidence>
<evidence type="ECO:0000256" key="1">
    <source>
        <dbReference type="SAM" id="MobiDB-lite"/>
    </source>
</evidence>
<feature type="transmembrane region" description="Helical" evidence="2">
    <location>
        <begin position="55"/>
        <end position="73"/>
    </location>
</feature>
<name>A0A918BEK6_9ACTN</name>
<dbReference type="AlphaFoldDB" id="A0A918BEK6"/>
<evidence type="ECO:0000256" key="2">
    <source>
        <dbReference type="SAM" id="Phobius"/>
    </source>
</evidence>
<reference evidence="3" key="2">
    <citation type="submission" date="2020-09" db="EMBL/GenBank/DDBJ databases">
        <authorList>
            <person name="Sun Q."/>
            <person name="Ohkuma M."/>
        </authorList>
    </citation>
    <scope>NUCLEOTIDE SEQUENCE</scope>
    <source>
        <strain evidence="3">JCM 3131</strain>
    </source>
</reference>
<evidence type="ECO:0000313" key="3">
    <source>
        <dbReference type="EMBL" id="GGQ63504.1"/>
    </source>
</evidence>